<dbReference type="EMBL" id="ANOH01000226">
    <property type="protein sequence ID" value="EMI55182.1"/>
    <property type="molecule type" value="Genomic_DNA"/>
</dbReference>
<comment type="caution">
    <text evidence="2">The sequence shown here is derived from an EMBL/GenBank/DDBJ whole genome shotgun (WGS) entry which is preliminary data.</text>
</comment>
<feature type="domain" description="Phytase-like" evidence="1">
    <location>
        <begin position="75"/>
        <end position="396"/>
    </location>
</feature>
<dbReference type="SUPFAM" id="SSF63829">
    <property type="entry name" value="Calcium-dependent phosphotriesterase"/>
    <property type="match status" value="1"/>
</dbReference>
<evidence type="ECO:0000313" key="2">
    <source>
        <dbReference type="EMBL" id="EMI55182.1"/>
    </source>
</evidence>
<gene>
    <name evidence="2" type="ORF">RSSM_03387</name>
</gene>
<protein>
    <recommendedName>
        <fullName evidence="1">Phytase-like domain-containing protein</fullName>
    </recommendedName>
</protein>
<accession>M5U154</accession>
<evidence type="ECO:0000259" key="1">
    <source>
        <dbReference type="Pfam" id="PF13449"/>
    </source>
</evidence>
<reference evidence="2 3" key="1">
    <citation type="journal article" date="2013" name="Mar. Genomics">
        <title>Expression of sulfatases in Rhodopirellula baltica and the diversity of sulfatases in the genus Rhodopirellula.</title>
        <authorList>
            <person name="Wegner C.E."/>
            <person name="Richter-Heitmann T."/>
            <person name="Klindworth A."/>
            <person name="Klockow C."/>
            <person name="Richter M."/>
            <person name="Achstetter T."/>
            <person name="Glockner F.O."/>
            <person name="Harder J."/>
        </authorList>
    </citation>
    <scope>NUCLEOTIDE SEQUENCE [LARGE SCALE GENOMIC DNA]</scope>
    <source>
        <strain evidence="2 3">SM41</strain>
    </source>
</reference>
<dbReference type="Proteomes" id="UP000011885">
    <property type="component" value="Unassembled WGS sequence"/>
</dbReference>
<dbReference type="PATRIC" id="fig|1263870.3.peg.3601"/>
<dbReference type="AlphaFoldDB" id="M5U154"/>
<organism evidence="2 3">
    <name type="scientific">Rhodopirellula sallentina SM41</name>
    <dbReference type="NCBI Taxonomy" id="1263870"/>
    <lineage>
        <taxon>Bacteria</taxon>
        <taxon>Pseudomonadati</taxon>
        <taxon>Planctomycetota</taxon>
        <taxon>Planctomycetia</taxon>
        <taxon>Pirellulales</taxon>
        <taxon>Pirellulaceae</taxon>
        <taxon>Rhodopirellula</taxon>
    </lineage>
</organism>
<evidence type="ECO:0000313" key="3">
    <source>
        <dbReference type="Proteomes" id="UP000011885"/>
    </source>
</evidence>
<keyword evidence="3" id="KW-1185">Reference proteome</keyword>
<dbReference type="InterPro" id="IPR027372">
    <property type="entry name" value="Phytase-like_dom"/>
</dbReference>
<dbReference type="PANTHER" id="PTHR37957:SF1">
    <property type="entry name" value="PHYTASE-LIKE DOMAIN-CONTAINING PROTEIN"/>
    <property type="match status" value="1"/>
</dbReference>
<name>M5U154_9BACT</name>
<dbReference type="PANTHER" id="PTHR37957">
    <property type="entry name" value="BLR7070 PROTEIN"/>
    <property type="match status" value="1"/>
</dbReference>
<proteinExistence type="predicted"/>
<sequence length="414" mass="45313">MGWIEMKRWSEAACVWVVLVSLCCRIDAAEAKNVTSSDESSKVTVELIATLSVDGSLHDLSGEQGVLEDGSAADQFGGLSAMEYSGQGNRFWLLADRGAGDGEVTYRCRYHEVELTVDPQTREITCELVETHMLSTPNGQPIVGSSVADEAHLVSTDPNHQWTALDPEGIRKLPNGKLLLSDEYGPHVMIADRSGHVEKELPVPEKFLRQGRAEASVPFRGVAYNRGLEGIAVTPSGKCILTMPQSPLVQDSVAYKGMSLGVNCRCIVYGADRQCVSEIVYVMDSKRNGLSEVLAIDENRFLVLERDGKAGVEAKEKKIYIADMRGATDVSEIASLPEMELPGGVTPMKKTLLIDLLDPRYGLGGERAKEKAEGLCWGPNLPDGRRSLWLCYDNDFKSFNETEFDCFAISGLNE</sequence>
<dbReference type="Pfam" id="PF13449">
    <property type="entry name" value="Phytase-like"/>
    <property type="match status" value="1"/>
</dbReference>